<proteinExistence type="predicted"/>
<accession>A0AAN6YLJ7</accession>
<reference evidence="1" key="1">
    <citation type="journal article" date="2023" name="Mol. Phylogenet. Evol.">
        <title>Genome-scale phylogeny and comparative genomics of the fungal order Sordariales.</title>
        <authorList>
            <person name="Hensen N."/>
            <person name="Bonometti L."/>
            <person name="Westerberg I."/>
            <person name="Brannstrom I.O."/>
            <person name="Guillou S."/>
            <person name="Cros-Aarteil S."/>
            <person name="Calhoun S."/>
            <person name="Haridas S."/>
            <person name="Kuo A."/>
            <person name="Mondo S."/>
            <person name="Pangilinan J."/>
            <person name="Riley R."/>
            <person name="LaButti K."/>
            <person name="Andreopoulos B."/>
            <person name="Lipzen A."/>
            <person name="Chen C."/>
            <person name="Yan M."/>
            <person name="Daum C."/>
            <person name="Ng V."/>
            <person name="Clum A."/>
            <person name="Steindorff A."/>
            <person name="Ohm R.A."/>
            <person name="Martin F."/>
            <person name="Silar P."/>
            <person name="Natvig D.O."/>
            <person name="Lalanne C."/>
            <person name="Gautier V."/>
            <person name="Ament-Velasquez S.L."/>
            <person name="Kruys A."/>
            <person name="Hutchinson M.I."/>
            <person name="Powell A.J."/>
            <person name="Barry K."/>
            <person name="Miller A.N."/>
            <person name="Grigoriev I.V."/>
            <person name="Debuchy R."/>
            <person name="Gladieux P."/>
            <person name="Hiltunen Thoren M."/>
            <person name="Johannesson H."/>
        </authorList>
    </citation>
    <scope>NUCLEOTIDE SEQUENCE</scope>
    <source>
        <strain evidence="1">CBS 990.96</strain>
    </source>
</reference>
<comment type="caution">
    <text evidence="1">The sequence shown here is derived from an EMBL/GenBank/DDBJ whole genome shotgun (WGS) entry which is preliminary data.</text>
</comment>
<organism evidence="1 2">
    <name type="scientific">Podospora fimiseda</name>
    <dbReference type="NCBI Taxonomy" id="252190"/>
    <lineage>
        <taxon>Eukaryota</taxon>
        <taxon>Fungi</taxon>
        <taxon>Dikarya</taxon>
        <taxon>Ascomycota</taxon>
        <taxon>Pezizomycotina</taxon>
        <taxon>Sordariomycetes</taxon>
        <taxon>Sordariomycetidae</taxon>
        <taxon>Sordariales</taxon>
        <taxon>Podosporaceae</taxon>
        <taxon>Podospora</taxon>
    </lineage>
</organism>
<dbReference type="AlphaFoldDB" id="A0AAN6YLJ7"/>
<feature type="non-terminal residue" evidence="1">
    <location>
        <position position="1"/>
    </location>
</feature>
<name>A0AAN6YLJ7_9PEZI</name>
<dbReference type="Proteomes" id="UP001301958">
    <property type="component" value="Unassembled WGS sequence"/>
</dbReference>
<sequence>KGIENLGTLVAKIDEKVIFLPGDLPSLEQIRNFYNEGIKGLESHIHKDIEKTVGGISGTLTNKIDSLRTKVGEIDERITGLPGALPSLKEINDNHSQRLKGLESNLARVSASKEQVRNIAASVKAAGEATFDTQKIIDEFETNTLERVNKTVEKCDGLGNRVDLVRGHVEDMHQAISAVKEKVDGVDKLATILTINDLEGKIDNLATSAALVEVQRTISAIEDKVSGVDKLATALAVDDVKGKVENLATSAALGEVQKNISTVKDGVVAVDKLAITRVRDLGNLQDKVNQLATTLTEKVDGN</sequence>
<dbReference type="Gene3D" id="1.10.287.950">
    <property type="entry name" value="Methyl-accepting chemotaxis protein"/>
    <property type="match status" value="1"/>
</dbReference>
<reference evidence="1" key="2">
    <citation type="submission" date="2023-05" db="EMBL/GenBank/DDBJ databases">
        <authorList>
            <consortium name="Lawrence Berkeley National Laboratory"/>
            <person name="Steindorff A."/>
            <person name="Hensen N."/>
            <person name="Bonometti L."/>
            <person name="Westerberg I."/>
            <person name="Brannstrom I.O."/>
            <person name="Guillou S."/>
            <person name="Cros-Aarteil S."/>
            <person name="Calhoun S."/>
            <person name="Haridas S."/>
            <person name="Kuo A."/>
            <person name="Mondo S."/>
            <person name="Pangilinan J."/>
            <person name="Riley R."/>
            <person name="Labutti K."/>
            <person name="Andreopoulos B."/>
            <person name="Lipzen A."/>
            <person name="Chen C."/>
            <person name="Yanf M."/>
            <person name="Daum C."/>
            <person name="Ng V."/>
            <person name="Clum A."/>
            <person name="Ohm R."/>
            <person name="Martin F."/>
            <person name="Silar P."/>
            <person name="Natvig D."/>
            <person name="Lalanne C."/>
            <person name="Gautier V."/>
            <person name="Ament-Velasquez S.L."/>
            <person name="Kruys A."/>
            <person name="Hutchinson M.I."/>
            <person name="Powell A.J."/>
            <person name="Barry K."/>
            <person name="Miller A.N."/>
            <person name="Grigoriev I.V."/>
            <person name="Debuchy R."/>
            <person name="Gladieux P."/>
            <person name="Thoren M.H."/>
            <person name="Johannesson H."/>
        </authorList>
    </citation>
    <scope>NUCLEOTIDE SEQUENCE</scope>
    <source>
        <strain evidence="1">CBS 990.96</strain>
    </source>
</reference>
<keyword evidence="2" id="KW-1185">Reference proteome</keyword>
<dbReference type="EMBL" id="MU865687">
    <property type="protein sequence ID" value="KAK4220618.1"/>
    <property type="molecule type" value="Genomic_DNA"/>
</dbReference>
<protein>
    <submittedName>
        <fullName evidence="1">Uncharacterized protein</fullName>
    </submittedName>
</protein>
<gene>
    <name evidence="1" type="ORF">QBC38DRAFT_462404</name>
</gene>
<evidence type="ECO:0000313" key="2">
    <source>
        <dbReference type="Proteomes" id="UP001301958"/>
    </source>
</evidence>
<evidence type="ECO:0000313" key="1">
    <source>
        <dbReference type="EMBL" id="KAK4220618.1"/>
    </source>
</evidence>